<reference evidence="5" key="1">
    <citation type="journal article" date="2019" name="Int. J. Syst. Evol. Microbiol.">
        <title>The Global Catalogue of Microorganisms (GCM) 10K type strain sequencing project: providing services to taxonomists for standard genome sequencing and annotation.</title>
        <authorList>
            <consortium name="The Broad Institute Genomics Platform"/>
            <consortium name="The Broad Institute Genome Sequencing Center for Infectious Disease"/>
            <person name="Wu L."/>
            <person name="Ma J."/>
        </authorList>
    </citation>
    <scope>NUCLEOTIDE SEQUENCE [LARGE SCALE GENOMIC DNA]</scope>
    <source>
        <strain evidence="5">CGMCC 4.7152</strain>
    </source>
</reference>
<organism evidence="4 5">
    <name type="scientific">Dactylosporangium cerinum</name>
    <dbReference type="NCBI Taxonomy" id="1434730"/>
    <lineage>
        <taxon>Bacteria</taxon>
        <taxon>Bacillati</taxon>
        <taxon>Actinomycetota</taxon>
        <taxon>Actinomycetes</taxon>
        <taxon>Micromonosporales</taxon>
        <taxon>Micromonosporaceae</taxon>
        <taxon>Dactylosporangium</taxon>
    </lineage>
</organism>
<protein>
    <recommendedName>
        <fullName evidence="3">AMIN-like domain-containing protein</fullName>
    </recommendedName>
</protein>
<evidence type="ECO:0000259" key="3">
    <source>
        <dbReference type="Pfam" id="PF24837"/>
    </source>
</evidence>
<dbReference type="Pfam" id="PF24837">
    <property type="entry name" value="AMIN-like"/>
    <property type="match status" value="1"/>
</dbReference>
<dbReference type="EMBL" id="JBHSIU010000037">
    <property type="protein sequence ID" value="MFC5001686.1"/>
    <property type="molecule type" value="Genomic_DNA"/>
</dbReference>
<comment type="caution">
    <text evidence="4">The sequence shown here is derived from an EMBL/GenBank/DDBJ whole genome shotgun (WGS) entry which is preliminary data.</text>
</comment>
<evidence type="ECO:0000256" key="2">
    <source>
        <dbReference type="SAM" id="SignalP"/>
    </source>
</evidence>
<gene>
    <name evidence="4" type="ORF">ACFPIJ_28095</name>
</gene>
<feature type="compositionally biased region" description="Low complexity" evidence="1">
    <location>
        <begin position="27"/>
        <end position="49"/>
    </location>
</feature>
<sequence length="195" mass="20116">MTRLSLLVPVVLLAGCAPVSSGSQPQTATSAPAATSTSTSASGTATAPGWTVPTQKVSVPHDPAVPPVPVLVEVRAGDHADDGYERVTFAFRGPLPSYTFQIVPQVTRDGSGDPVTLPGATFLSIVFTPARSEAGTGPRAVGYRRVRGYEQVGDYEGYVSYGIGLNSPDGATVQVRTGESTRADGTNVVALDIKV</sequence>
<feature type="region of interest" description="Disordered" evidence="1">
    <location>
        <begin position="19"/>
        <end position="61"/>
    </location>
</feature>
<feature type="chain" id="PRO_5045927856" description="AMIN-like domain-containing protein" evidence="2">
    <location>
        <begin position="22"/>
        <end position="195"/>
    </location>
</feature>
<keyword evidence="2" id="KW-0732">Signal</keyword>
<dbReference type="Proteomes" id="UP001595912">
    <property type="component" value="Unassembled WGS sequence"/>
</dbReference>
<accession>A0ABV9W1U8</accession>
<dbReference type="RefSeq" id="WP_380119012.1">
    <property type="nucleotide sequence ID" value="NZ_JBHSIU010000037.1"/>
</dbReference>
<dbReference type="PROSITE" id="PS51257">
    <property type="entry name" value="PROKAR_LIPOPROTEIN"/>
    <property type="match status" value="1"/>
</dbReference>
<name>A0ABV9W1U8_9ACTN</name>
<evidence type="ECO:0000313" key="5">
    <source>
        <dbReference type="Proteomes" id="UP001595912"/>
    </source>
</evidence>
<keyword evidence="5" id="KW-1185">Reference proteome</keyword>
<evidence type="ECO:0000256" key="1">
    <source>
        <dbReference type="SAM" id="MobiDB-lite"/>
    </source>
</evidence>
<proteinExistence type="predicted"/>
<feature type="domain" description="AMIN-like" evidence="3">
    <location>
        <begin position="70"/>
        <end position="179"/>
    </location>
</feature>
<feature type="signal peptide" evidence="2">
    <location>
        <begin position="1"/>
        <end position="21"/>
    </location>
</feature>
<dbReference type="InterPro" id="IPR056303">
    <property type="entry name" value="AMIN-like"/>
</dbReference>
<evidence type="ECO:0000313" key="4">
    <source>
        <dbReference type="EMBL" id="MFC5001686.1"/>
    </source>
</evidence>